<evidence type="ECO:0000313" key="4">
    <source>
        <dbReference type="Proteomes" id="UP000722989"/>
    </source>
</evidence>
<evidence type="ECO:0000256" key="1">
    <source>
        <dbReference type="SAM" id="Phobius"/>
    </source>
</evidence>
<dbReference type="Gene3D" id="1.20.144.10">
    <property type="entry name" value="Phosphatidic acid phosphatase type 2/haloperoxidase"/>
    <property type="match status" value="1"/>
</dbReference>
<dbReference type="SMART" id="SM00014">
    <property type="entry name" value="acidPPc"/>
    <property type="match status" value="1"/>
</dbReference>
<feature type="transmembrane region" description="Helical" evidence="1">
    <location>
        <begin position="61"/>
        <end position="82"/>
    </location>
</feature>
<dbReference type="Proteomes" id="UP000722989">
    <property type="component" value="Unassembled WGS sequence"/>
</dbReference>
<gene>
    <name evidence="3" type="ORF">HC031_02665</name>
</gene>
<dbReference type="Pfam" id="PF01569">
    <property type="entry name" value="PAP2"/>
    <property type="match status" value="1"/>
</dbReference>
<feature type="transmembrane region" description="Helical" evidence="1">
    <location>
        <begin position="127"/>
        <end position="148"/>
    </location>
</feature>
<evidence type="ECO:0000313" key="3">
    <source>
        <dbReference type="EMBL" id="NJC68632.1"/>
    </source>
</evidence>
<name>A0ABX0XRW0_9ACTN</name>
<dbReference type="InterPro" id="IPR000326">
    <property type="entry name" value="PAP2/HPO"/>
</dbReference>
<accession>A0ABX0XRW0</accession>
<keyword evidence="1" id="KW-0812">Transmembrane</keyword>
<dbReference type="SUPFAM" id="SSF48317">
    <property type="entry name" value="Acid phosphatase/Vanadium-dependent haloperoxidase"/>
    <property type="match status" value="1"/>
</dbReference>
<feature type="transmembrane region" description="Helical" evidence="1">
    <location>
        <begin position="89"/>
        <end position="107"/>
    </location>
</feature>
<sequence length="292" mass="29837">MSRANGYLIAWLVLLLAGYLAAFAMIWEFFVHTRHGQLLDMIALSGDVIGRRHVRPVVDTVLSVISVLSLVAATGVIGFIALIRRRIALALVTILLIAGANLTTQLFKQVCGRPDFGADGALTNYGNTLPSGHATVAASVAAGLVLALPPRLRGLGGLLGAGYAALTGVATLSAGWHRPSDAVAAMVVVGGWATCAGILLVLLAGRDSVVQTRDAHPIAISLLAAVGVALLAAAAVGLKLTDQVVTVSPTRLSSTRLFAAYAGSAAGVAGSACLMIALLLSTAHRVVARRSA</sequence>
<dbReference type="EMBL" id="JAATVY010000001">
    <property type="protein sequence ID" value="NJC68632.1"/>
    <property type="molecule type" value="Genomic_DNA"/>
</dbReference>
<feature type="transmembrane region" description="Helical" evidence="1">
    <location>
        <begin position="217"/>
        <end position="238"/>
    </location>
</feature>
<protein>
    <submittedName>
        <fullName evidence="3">Phosphatase PAP2 family protein</fullName>
    </submittedName>
</protein>
<feature type="transmembrane region" description="Helical" evidence="1">
    <location>
        <begin position="155"/>
        <end position="176"/>
    </location>
</feature>
<feature type="transmembrane region" description="Helical" evidence="1">
    <location>
        <begin position="7"/>
        <end position="30"/>
    </location>
</feature>
<comment type="caution">
    <text evidence="3">The sequence shown here is derived from an EMBL/GenBank/DDBJ whole genome shotgun (WGS) entry which is preliminary data.</text>
</comment>
<keyword evidence="1" id="KW-1133">Transmembrane helix</keyword>
<dbReference type="RefSeq" id="WP_167923478.1">
    <property type="nucleotide sequence ID" value="NZ_JAATVY010000001.1"/>
</dbReference>
<feature type="transmembrane region" description="Helical" evidence="1">
    <location>
        <begin position="258"/>
        <end position="280"/>
    </location>
</feature>
<feature type="domain" description="Phosphatidic acid phosphatase type 2/haloperoxidase" evidence="2">
    <location>
        <begin position="89"/>
        <end position="197"/>
    </location>
</feature>
<feature type="transmembrane region" description="Helical" evidence="1">
    <location>
        <begin position="182"/>
        <end position="205"/>
    </location>
</feature>
<evidence type="ECO:0000259" key="2">
    <source>
        <dbReference type="SMART" id="SM00014"/>
    </source>
</evidence>
<keyword evidence="4" id="KW-1185">Reference proteome</keyword>
<reference evidence="3 4" key="1">
    <citation type="submission" date="2020-03" db="EMBL/GenBank/DDBJ databases">
        <title>WGS of the type strain of Planosporangium spp.</title>
        <authorList>
            <person name="Thawai C."/>
        </authorList>
    </citation>
    <scope>NUCLEOTIDE SEQUENCE [LARGE SCALE GENOMIC DNA]</scope>
    <source>
        <strain evidence="3 4">TBRC 5610</strain>
    </source>
</reference>
<dbReference type="InterPro" id="IPR036938">
    <property type="entry name" value="PAP2/HPO_sf"/>
</dbReference>
<keyword evidence="1" id="KW-0472">Membrane</keyword>
<proteinExistence type="predicted"/>
<organism evidence="3 4">
    <name type="scientific">Planosporangium thailandense</name>
    <dbReference type="NCBI Taxonomy" id="765197"/>
    <lineage>
        <taxon>Bacteria</taxon>
        <taxon>Bacillati</taxon>
        <taxon>Actinomycetota</taxon>
        <taxon>Actinomycetes</taxon>
        <taxon>Micromonosporales</taxon>
        <taxon>Micromonosporaceae</taxon>
        <taxon>Planosporangium</taxon>
    </lineage>
</organism>